<reference evidence="2 3" key="2">
    <citation type="submission" date="2018-11" db="EMBL/GenBank/DDBJ databases">
        <authorList>
            <consortium name="Pathogen Informatics"/>
        </authorList>
    </citation>
    <scope>NUCLEOTIDE SEQUENCE [LARGE SCALE GENOMIC DNA]</scope>
</reference>
<dbReference type="AlphaFoldDB" id="A0A183IN14"/>
<evidence type="ECO:0000313" key="2">
    <source>
        <dbReference type="EMBL" id="VDP06009.1"/>
    </source>
</evidence>
<protein>
    <submittedName>
        <fullName evidence="4">Inorganic diphosphatase</fullName>
    </submittedName>
</protein>
<evidence type="ECO:0000313" key="3">
    <source>
        <dbReference type="Proteomes" id="UP000270296"/>
    </source>
</evidence>
<name>A0A183IN14_9BILA</name>
<evidence type="ECO:0000256" key="1">
    <source>
        <dbReference type="SAM" id="MobiDB-lite"/>
    </source>
</evidence>
<feature type="region of interest" description="Disordered" evidence="1">
    <location>
        <begin position="1"/>
        <end position="25"/>
    </location>
</feature>
<dbReference type="Proteomes" id="UP000270296">
    <property type="component" value="Unassembled WGS sequence"/>
</dbReference>
<organism evidence="4">
    <name type="scientific">Soboliphyme baturini</name>
    <dbReference type="NCBI Taxonomy" id="241478"/>
    <lineage>
        <taxon>Eukaryota</taxon>
        <taxon>Metazoa</taxon>
        <taxon>Ecdysozoa</taxon>
        <taxon>Nematoda</taxon>
        <taxon>Enoplea</taxon>
        <taxon>Dorylaimia</taxon>
        <taxon>Dioctophymatida</taxon>
        <taxon>Dioctophymatoidea</taxon>
        <taxon>Soboliphymatidae</taxon>
        <taxon>Soboliphyme</taxon>
    </lineage>
</organism>
<dbReference type="EMBL" id="UZAM01008696">
    <property type="protein sequence ID" value="VDP06009.1"/>
    <property type="molecule type" value="Genomic_DNA"/>
</dbReference>
<sequence>MFLRVADFPGKDFQQTDDAHGRDRKHTPLETVVGCVYKKHEMPRNSPAPLTENEKVPHVVLGLTDADQVADAVDGKICKIGGVLPILQA</sequence>
<gene>
    <name evidence="2" type="ORF">SBAD_LOCUS5010</name>
</gene>
<reference evidence="4" key="1">
    <citation type="submission" date="2016-06" db="UniProtKB">
        <authorList>
            <consortium name="WormBaseParasite"/>
        </authorList>
    </citation>
    <scope>IDENTIFICATION</scope>
</reference>
<keyword evidence="3" id="KW-1185">Reference proteome</keyword>
<proteinExistence type="predicted"/>
<evidence type="ECO:0000313" key="4">
    <source>
        <dbReference type="WBParaSite" id="SBAD_0000521501-mRNA-1"/>
    </source>
</evidence>
<dbReference type="WBParaSite" id="SBAD_0000521501-mRNA-1">
    <property type="protein sequence ID" value="SBAD_0000521501-mRNA-1"/>
    <property type="gene ID" value="SBAD_0000521501"/>
</dbReference>
<accession>A0A183IN14</accession>